<sequence length="177" mass="18592">MISREHKEEIVSVVKARVQGAQAVLVAENAGLTVAQMSRFRQDITDSGGGAHAQVIKNTLVRLALKGSNFEPLGETLSGPLIYGMGEDPAMLAKVFSRAAKENEKFIIRGGALTVGGVLSANDVNALAAIPGREQLLENLVGAMQAPSATFVRLLSAVPTGFVRALAAVRDKKLAQS</sequence>
<dbReference type="Pfam" id="PF00466">
    <property type="entry name" value="Ribosomal_L10"/>
    <property type="match status" value="1"/>
</dbReference>
<proteinExistence type="inferred from homology"/>
<dbReference type="GO" id="GO:0005840">
    <property type="term" value="C:ribosome"/>
    <property type="evidence" value="ECO:0007669"/>
    <property type="project" value="UniProtKB-KW"/>
</dbReference>
<dbReference type="SUPFAM" id="SSF160369">
    <property type="entry name" value="Ribosomal protein L10-like"/>
    <property type="match status" value="1"/>
</dbReference>
<comment type="similarity">
    <text evidence="2 6">Belongs to the universal ribosomal protein uL10 family.</text>
</comment>
<name>A0ABT7QND4_9GAMM</name>
<dbReference type="InterPro" id="IPR022973">
    <property type="entry name" value="Ribosomal_uL10_bac"/>
</dbReference>
<dbReference type="PROSITE" id="PS01109">
    <property type="entry name" value="RIBOSOMAL_L10"/>
    <property type="match status" value="1"/>
</dbReference>
<evidence type="ECO:0000256" key="5">
    <source>
        <dbReference type="ARBA" id="ARBA00035202"/>
    </source>
</evidence>
<dbReference type="CDD" id="cd05797">
    <property type="entry name" value="Ribosomal_L10"/>
    <property type="match status" value="1"/>
</dbReference>
<dbReference type="HAMAP" id="MF_00362">
    <property type="entry name" value="Ribosomal_uL10"/>
    <property type="match status" value="1"/>
</dbReference>
<dbReference type="NCBIfam" id="NF000955">
    <property type="entry name" value="PRK00099.1-1"/>
    <property type="match status" value="1"/>
</dbReference>
<keyword evidence="3 6" id="KW-0689">Ribosomal protein</keyword>
<evidence type="ECO:0000313" key="7">
    <source>
        <dbReference type="EMBL" id="MDM5148156.1"/>
    </source>
</evidence>
<accession>A0ABT7QND4</accession>
<reference evidence="7" key="2">
    <citation type="journal article" date="2023" name="Microbiome">
        <title>Synthase-selected sorting approach identifies a beta-lactone synthase in a nudibranch symbiotic bacterium.</title>
        <authorList>
            <person name="Dzunkova M."/>
            <person name="La Clair J.J."/>
            <person name="Tyml T."/>
            <person name="Doud D."/>
            <person name="Schulz F."/>
            <person name="Piquer-Esteban S."/>
            <person name="Porcel Sanchis D."/>
            <person name="Osborn A."/>
            <person name="Robinson D."/>
            <person name="Louie K.B."/>
            <person name="Bowen B.P."/>
            <person name="Bowers R.M."/>
            <person name="Lee J."/>
            <person name="Arnau V."/>
            <person name="Diaz-Villanueva W."/>
            <person name="Stepanauskas R."/>
            <person name="Gosliner T."/>
            <person name="Date S.V."/>
            <person name="Northen T.R."/>
            <person name="Cheng J.F."/>
            <person name="Burkart M.D."/>
            <person name="Woyke T."/>
        </authorList>
    </citation>
    <scope>NUCLEOTIDE SEQUENCE</scope>
    <source>
        <strain evidence="7">Df01</strain>
    </source>
</reference>
<evidence type="ECO:0000313" key="8">
    <source>
        <dbReference type="Proteomes" id="UP001168167"/>
    </source>
</evidence>
<evidence type="ECO:0000256" key="6">
    <source>
        <dbReference type="HAMAP-Rule" id="MF_00362"/>
    </source>
</evidence>
<gene>
    <name evidence="6 7" type="primary">rplJ</name>
    <name evidence="7" type="ORF">NQX30_07265</name>
</gene>
<dbReference type="InterPro" id="IPR043141">
    <property type="entry name" value="Ribosomal_uL10-like_sf"/>
</dbReference>
<comment type="subunit">
    <text evidence="6">Part of the ribosomal stalk of the 50S ribosomal subunit. The N-terminus interacts with L11 and the large rRNA to form the base of the stalk. The C-terminus forms an elongated spine to which L12 dimers bind in a sequential fashion forming a multimeric L10(L12)X complex.</text>
</comment>
<dbReference type="Gene3D" id="3.30.70.1730">
    <property type="match status" value="1"/>
</dbReference>
<reference evidence="7" key="1">
    <citation type="submission" date="2022-08" db="EMBL/GenBank/DDBJ databases">
        <authorList>
            <person name="Dzunkova M."/>
            <person name="La Clair J."/>
            <person name="Tyml T."/>
            <person name="Doud D."/>
            <person name="Schulz F."/>
            <person name="Piquer S."/>
            <person name="Porcel Sanchis D."/>
            <person name="Osborn A."/>
            <person name="Robinson D."/>
            <person name="Louie K.B."/>
            <person name="Bowen B.P."/>
            <person name="Bowers R."/>
            <person name="Lee J."/>
            <person name="Arnau Llombart V."/>
            <person name="Diaz Villanueva W."/>
            <person name="Gosliner T."/>
            <person name="Northen T."/>
            <person name="Cheng J.-F."/>
            <person name="Burkart M.D."/>
            <person name="Woyke T."/>
        </authorList>
    </citation>
    <scope>NUCLEOTIDE SEQUENCE</scope>
    <source>
        <strain evidence="7">Df01</strain>
    </source>
</reference>
<evidence type="ECO:0000256" key="1">
    <source>
        <dbReference type="ARBA" id="ARBA00002633"/>
    </source>
</evidence>
<dbReference type="InterPro" id="IPR001790">
    <property type="entry name" value="Ribosomal_uL10"/>
</dbReference>
<comment type="function">
    <text evidence="1 6">Forms part of the ribosomal stalk, playing a central role in the interaction of the ribosome with GTP-bound translation factors.</text>
</comment>
<comment type="caution">
    <text evidence="7">The sequence shown here is derived from an EMBL/GenBank/DDBJ whole genome shotgun (WGS) entry which is preliminary data.</text>
</comment>
<keyword evidence="6" id="KW-0694">RNA-binding</keyword>
<dbReference type="EMBL" id="JANQAO010000004">
    <property type="protein sequence ID" value="MDM5148156.1"/>
    <property type="molecule type" value="Genomic_DNA"/>
</dbReference>
<evidence type="ECO:0000256" key="4">
    <source>
        <dbReference type="ARBA" id="ARBA00023274"/>
    </source>
</evidence>
<dbReference type="InterPro" id="IPR002363">
    <property type="entry name" value="Ribosomal_uL10_CS_bac"/>
</dbReference>
<dbReference type="InterPro" id="IPR047865">
    <property type="entry name" value="Ribosomal_uL10_bac_type"/>
</dbReference>
<keyword evidence="4 6" id="KW-0687">Ribonucleoprotein</keyword>
<organism evidence="7 8">
    <name type="scientific">Candidatus Doriopsillibacter californiensis</name>
    <dbReference type="NCBI Taxonomy" id="2970740"/>
    <lineage>
        <taxon>Bacteria</taxon>
        <taxon>Pseudomonadati</taxon>
        <taxon>Pseudomonadota</taxon>
        <taxon>Gammaproteobacteria</taxon>
        <taxon>Candidatus Tethybacterales</taxon>
        <taxon>Candidatus Persebacteraceae</taxon>
        <taxon>Candidatus Doriopsillibacter</taxon>
    </lineage>
</organism>
<dbReference type="Gene3D" id="6.10.250.290">
    <property type="match status" value="1"/>
</dbReference>
<keyword evidence="6" id="KW-0699">rRNA-binding</keyword>
<protein>
    <recommendedName>
        <fullName evidence="5 6">Large ribosomal subunit protein uL10</fullName>
    </recommendedName>
</protein>
<keyword evidence="8" id="KW-1185">Reference proteome</keyword>
<evidence type="ECO:0000256" key="3">
    <source>
        <dbReference type="ARBA" id="ARBA00022980"/>
    </source>
</evidence>
<dbReference type="PANTHER" id="PTHR11560">
    <property type="entry name" value="39S RIBOSOMAL PROTEIN L10, MITOCHONDRIAL"/>
    <property type="match status" value="1"/>
</dbReference>
<dbReference type="Proteomes" id="UP001168167">
    <property type="component" value="Unassembled WGS sequence"/>
</dbReference>
<evidence type="ECO:0000256" key="2">
    <source>
        <dbReference type="ARBA" id="ARBA00008889"/>
    </source>
</evidence>